<dbReference type="Proteomes" id="UP001205843">
    <property type="component" value="Unassembled WGS sequence"/>
</dbReference>
<dbReference type="EMBL" id="JALJXV010000003">
    <property type="protein sequence ID" value="MCP1674225.1"/>
    <property type="molecule type" value="Genomic_DNA"/>
</dbReference>
<dbReference type="RefSeq" id="WP_253476048.1">
    <property type="nucleotide sequence ID" value="NZ_JALJXV010000003.1"/>
</dbReference>
<accession>A0AAE3KAF3</accession>
<sequence length="102" mass="10998">MTRAHRIIQLILAATALPTLALSSLAGITLAAAIDLEARLRARHRASRLPGALREHWIAPATMLTATLAFPLLGGLTPVLLVAGFAAHYMRLAYRVAADRFF</sequence>
<name>A0AAE3KAF3_9GAMM</name>
<evidence type="ECO:0000256" key="1">
    <source>
        <dbReference type="SAM" id="Phobius"/>
    </source>
</evidence>
<dbReference type="AlphaFoldDB" id="A0AAE3KAF3"/>
<reference evidence="2" key="1">
    <citation type="submission" date="2022-03" db="EMBL/GenBank/DDBJ databases">
        <title>Genomic Encyclopedia of Type Strains, Phase III (KMG-III): the genomes of soil and plant-associated and newly described type strains.</title>
        <authorList>
            <person name="Whitman W."/>
        </authorList>
    </citation>
    <scope>NUCLEOTIDE SEQUENCE</scope>
    <source>
        <strain evidence="2">ANL 6-2</strain>
    </source>
</reference>
<protein>
    <submittedName>
        <fullName evidence="2">Uncharacterized protein</fullName>
    </submittedName>
</protein>
<keyword evidence="1" id="KW-0812">Transmembrane</keyword>
<keyword evidence="3" id="KW-1185">Reference proteome</keyword>
<keyword evidence="1" id="KW-1133">Transmembrane helix</keyword>
<comment type="caution">
    <text evidence="2">The sequence shown here is derived from an EMBL/GenBank/DDBJ whole genome shotgun (WGS) entry which is preliminary data.</text>
</comment>
<organism evidence="2 3">
    <name type="scientific">Natronocella acetinitrilica</name>
    <dbReference type="NCBI Taxonomy" id="414046"/>
    <lineage>
        <taxon>Bacteria</taxon>
        <taxon>Pseudomonadati</taxon>
        <taxon>Pseudomonadota</taxon>
        <taxon>Gammaproteobacteria</taxon>
        <taxon>Chromatiales</taxon>
        <taxon>Ectothiorhodospiraceae</taxon>
        <taxon>Natronocella</taxon>
    </lineage>
</organism>
<feature type="transmembrane region" description="Helical" evidence="1">
    <location>
        <begin position="57"/>
        <end position="85"/>
    </location>
</feature>
<proteinExistence type="predicted"/>
<keyword evidence="1" id="KW-0472">Membrane</keyword>
<gene>
    <name evidence="2" type="ORF">J2T57_001327</name>
</gene>
<evidence type="ECO:0000313" key="3">
    <source>
        <dbReference type="Proteomes" id="UP001205843"/>
    </source>
</evidence>
<evidence type="ECO:0000313" key="2">
    <source>
        <dbReference type="EMBL" id="MCP1674225.1"/>
    </source>
</evidence>